<dbReference type="Pfam" id="PF06808">
    <property type="entry name" value="DctM"/>
    <property type="match status" value="1"/>
</dbReference>
<evidence type="ECO:0000256" key="3">
    <source>
        <dbReference type="ARBA" id="ARBA00022519"/>
    </source>
</evidence>
<evidence type="ECO:0000259" key="9">
    <source>
        <dbReference type="Pfam" id="PF06808"/>
    </source>
</evidence>
<evidence type="ECO:0000313" key="11">
    <source>
        <dbReference type="Proteomes" id="UP001054801"/>
    </source>
</evidence>
<evidence type="ECO:0000256" key="7">
    <source>
        <dbReference type="RuleBase" id="RU369079"/>
    </source>
</evidence>
<protein>
    <submittedName>
        <fullName evidence="10">TRAP transporter large permease subunit</fullName>
    </submittedName>
</protein>
<accession>A0ABY3SXB8</accession>
<proteinExistence type="predicted"/>
<dbReference type="PANTHER" id="PTHR33362:SF7">
    <property type="entry name" value="SLL1103 PROTEIN"/>
    <property type="match status" value="1"/>
</dbReference>
<sequence length="351" mass="38088">MITLEMMPLLMFAGLVLFMLVGFPVAFSLMAVGLFFGFISIEMGFFTLPFLQAIPQRIFGSVIANELLLAIPFFTFMGAVLERSRLAEDMLDSMGQLFGRVHGGLGYSVILVSFVLGAITGTVAAQVIAMAMISLPIMMRYRYNMRYTTGVLAASGTIAQIVPPSLVLIIMADQLKTPTASADVGSMYLAAWIPAMLQIGLFMAYTFLLTRIRPDWLPPIPENEITLRGTALLKKALLGIIPTAVLIFLVLGTIMLGIATPTESGAMGAMGAVLLAYWRRKQLGGTAEWWSLIKQAYRNTARITSMVIFILIGATTFSVVFQGVDGGHWVEGLFSDLPGGWISFLINLSSG</sequence>
<keyword evidence="3 7" id="KW-0997">Cell inner membrane</keyword>
<feature type="transmembrane region" description="Helical" evidence="8">
    <location>
        <begin position="58"/>
        <end position="81"/>
    </location>
</feature>
<feature type="transmembrane region" description="Helical" evidence="8">
    <location>
        <begin position="7"/>
        <end position="27"/>
    </location>
</feature>
<keyword evidence="4 8" id="KW-0812">Transmembrane</keyword>
<feature type="domain" description="TRAP C4-dicarboxylate transport system permease DctM subunit" evidence="9">
    <location>
        <begin position="13"/>
        <end position="346"/>
    </location>
</feature>
<feature type="transmembrane region" description="Helical" evidence="8">
    <location>
        <begin position="236"/>
        <end position="258"/>
    </location>
</feature>
<keyword evidence="2" id="KW-1003">Cell membrane</keyword>
<evidence type="ECO:0000256" key="4">
    <source>
        <dbReference type="ARBA" id="ARBA00022692"/>
    </source>
</evidence>
<name>A0ABY3SXB8_9GAMM</name>
<comment type="subcellular location">
    <subcellularLocation>
        <location evidence="1 7">Cell inner membrane</location>
        <topology evidence="1 7">Multi-pass membrane protein</topology>
    </subcellularLocation>
</comment>
<evidence type="ECO:0000256" key="1">
    <source>
        <dbReference type="ARBA" id="ARBA00004429"/>
    </source>
</evidence>
<dbReference type="RefSeq" id="WP_236498353.1">
    <property type="nucleotide sequence ID" value="NZ_CP091244.1"/>
</dbReference>
<keyword evidence="11" id="KW-1185">Reference proteome</keyword>
<feature type="transmembrane region" description="Helical" evidence="8">
    <location>
        <begin position="191"/>
        <end position="210"/>
    </location>
</feature>
<comment type="function">
    <text evidence="7">Part of the tripartite ATP-independent periplasmic (TRAP) transport system.</text>
</comment>
<gene>
    <name evidence="10" type="ORF">L2Y54_19430</name>
</gene>
<dbReference type="EMBL" id="CP091244">
    <property type="protein sequence ID" value="UJS24076.1"/>
    <property type="molecule type" value="Genomic_DNA"/>
</dbReference>
<evidence type="ECO:0000256" key="8">
    <source>
        <dbReference type="SAM" id="Phobius"/>
    </source>
</evidence>
<keyword evidence="7" id="KW-0813">Transport</keyword>
<dbReference type="Proteomes" id="UP001054801">
    <property type="component" value="Chromosome"/>
</dbReference>
<dbReference type="InterPro" id="IPR010656">
    <property type="entry name" value="DctM"/>
</dbReference>
<keyword evidence="6 8" id="KW-0472">Membrane</keyword>
<feature type="transmembrane region" description="Helical" evidence="8">
    <location>
        <begin position="107"/>
        <end position="135"/>
    </location>
</feature>
<feature type="transmembrane region" description="Helical" evidence="8">
    <location>
        <begin position="147"/>
        <end position="171"/>
    </location>
</feature>
<dbReference type="InterPro" id="IPR004681">
    <property type="entry name" value="TRAP_DctM"/>
</dbReference>
<dbReference type="PANTHER" id="PTHR33362">
    <property type="entry name" value="SIALIC ACID TRAP TRANSPORTER PERMEASE PROTEIN SIAT-RELATED"/>
    <property type="match status" value="1"/>
</dbReference>
<reference evidence="10" key="1">
    <citation type="journal article" date="2022" name="Microorganisms">
        <title>Two New Species of Filamentous Sulfur Bacteria of the Genus Thiothrix, Thiothrix winogradskyi sp. nov. and 'Candidatus Thiothrix sulfatifontis' sp. nov.</title>
        <authorList>
            <person name="Ravin N.V."/>
            <person name="Rossetti S."/>
            <person name="Beletsky A.V."/>
            <person name="Kadnikov V.V."/>
            <person name="Rudenko T.S."/>
            <person name="Smolyakov D.D."/>
            <person name="Moskvitina M.I."/>
            <person name="Gureeva M.V."/>
            <person name="Mardanov A.V."/>
            <person name="Grabovich M.Y."/>
        </authorList>
    </citation>
    <scope>NUCLEOTIDE SEQUENCE</scope>
    <source>
        <strain evidence="10">CT3</strain>
    </source>
</reference>
<feature type="transmembrane region" description="Helical" evidence="8">
    <location>
        <begin position="301"/>
        <end position="324"/>
    </location>
</feature>
<feature type="transmembrane region" description="Helical" evidence="8">
    <location>
        <begin position="264"/>
        <end position="280"/>
    </location>
</feature>
<evidence type="ECO:0000256" key="6">
    <source>
        <dbReference type="ARBA" id="ARBA00023136"/>
    </source>
</evidence>
<keyword evidence="5 8" id="KW-1133">Transmembrane helix</keyword>
<organism evidence="10 11">
    <name type="scientific">Thiothrix winogradskyi</name>
    <dbReference type="NCBI Taxonomy" id="96472"/>
    <lineage>
        <taxon>Bacteria</taxon>
        <taxon>Pseudomonadati</taxon>
        <taxon>Pseudomonadota</taxon>
        <taxon>Gammaproteobacteria</taxon>
        <taxon>Thiotrichales</taxon>
        <taxon>Thiotrichaceae</taxon>
        <taxon>Thiothrix</taxon>
    </lineage>
</organism>
<evidence type="ECO:0000313" key="10">
    <source>
        <dbReference type="EMBL" id="UJS24076.1"/>
    </source>
</evidence>
<evidence type="ECO:0000256" key="5">
    <source>
        <dbReference type="ARBA" id="ARBA00022989"/>
    </source>
</evidence>
<evidence type="ECO:0000256" key="2">
    <source>
        <dbReference type="ARBA" id="ARBA00022475"/>
    </source>
</evidence>